<comment type="caution">
    <text evidence="2">The sequence shown here is derived from an EMBL/GenBank/DDBJ whole genome shotgun (WGS) entry which is preliminary data.</text>
</comment>
<protein>
    <submittedName>
        <fullName evidence="2">DUF1433 domain-containing protein</fullName>
    </submittedName>
</protein>
<dbReference type="Pfam" id="PF07252">
    <property type="entry name" value="DUF1433"/>
    <property type="match status" value="1"/>
</dbReference>
<dbReference type="RefSeq" id="WP_136946087.1">
    <property type="nucleotide sequence ID" value="NZ_SWFM01000001.1"/>
</dbReference>
<name>A0A4U1MMP5_9BACL</name>
<evidence type="ECO:0000313" key="2">
    <source>
        <dbReference type="EMBL" id="TKD72237.1"/>
    </source>
</evidence>
<keyword evidence="1" id="KW-0732">Signal</keyword>
<feature type="chain" id="PRO_5039477012" evidence="1">
    <location>
        <begin position="21"/>
        <end position="109"/>
    </location>
</feature>
<organism evidence="2 3">
    <name type="scientific">Guptibacillus hwajinpoensis</name>
    <dbReference type="NCBI Taxonomy" id="208199"/>
    <lineage>
        <taxon>Bacteria</taxon>
        <taxon>Bacillati</taxon>
        <taxon>Bacillota</taxon>
        <taxon>Bacilli</taxon>
        <taxon>Bacillales</taxon>
        <taxon>Guptibacillaceae</taxon>
        <taxon>Guptibacillus</taxon>
    </lineage>
</organism>
<accession>A0A4U1MMP5</accession>
<dbReference type="InterPro" id="IPR009881">
    <property type="entry name" value="DUF1433"/>
</dbReference>
<dbReference type="AlphaFoldDB" id="A0A4U1MMP5"/>
<dbReference type="OrthoDB" id="2704796at2"/>
<dbReference type="PROSITE" id="PS51257">
    <property type="entry name" value="PROKAR_LIPOPROTEIN"/>
    <property type="match status" value="1"/>
</dbReference>
<reference evidence="2 3" key="1">
    <citation type="submission" date="2019-04" db="EMBL/GenBank/DDBJ databases">
        <title>Genome sequence of Bacillus hwajinpoensis strain Y2.</title>
        <authorList>
            <person name="Fair J.L."/>
            <person name="Maclea K.S."/>
        </authorList>
    </citation>
    <scope>NUCLEOTIDE SEQUENCE [LARGE SCALE GENOMIC DNA]</scope>
    <source>
        <strain evidence="2 3">Y2</strain>
    </source>
</reference>
<proteinExistence type="predicted"/>
<evidence type="ECO:0000313" key="3">
    <source>
        <dbReference type="Proteomes" id="UP000310541"/>
    </source>
</evidence>
<gene>
    <name evidence="2" type="ORF">FBF83_05440</name>
</gene>
<dbReference type="Proteomes" id="UP000310541">
    <property type="component" value="Unassembled WGS sequence"/>
</dbReference>
<feature type="signal peptide" evidence="1">
    <location>
        <begin position="1"/>
        <end position="20"/>
    </location>
</feature>
<evidence type="ECO:0000256" key="1">
    <source>
        <dbReference type="SAM" id="SignalP"/>
    </source>
</evidence>
<dbReference type="Gene3D" id="3.10.450.130">
    <property type="entry name" value="folded 79 residue fragment of lin0334 like domains"/>
    <property type="match status" value="1"/>
</dbReference>
<sequence>MRQNAIICLLAFLIGCNVNSSTEVYDDQTIEKARERVESYFRHNYEDVGKVSFIEDTSDPMGGLMINGTVNGAEFSASVEPNQFIVNSVGETEGFPNVKEECREKVCDY</sequence>
<dbReference type="EMBL" id="SWFM01000001">
    <property type="protein sequence ID" value="TKD72237.1"/>
    <property type="molecule type" value="Genomic_DNA"/>
</dbReference>